<evidence type="ECO:0000313" key="2">
    <source>
        <dbReference type="Proteomes" id="UP000042958"/>
    </source>
</evidence>
<organism evidence="1 2">
    <name type="scientific">Penicillium brasilianum</name>
    <dbReference type="NCBI Taxonomy" id="104259"/>
    <lineage>
        <taxon>Eukaryota</taxon>
        <taxon>Fungi</taxon>
        <taxon>Dikarya</taxon>
        <taxon>Ascomycota</taxon>
        <taxon>Pezizomycotina</taxon>
        <taxon>Eurotiomycetes</taxon>
        <taxon>Eurotiomycetidae</taxon>
        <taxon>Eurotiales</taxon>
        <taxon>Aspergillaceae</taxon>
        <taxon>Penicillium</taxon>
    </lineage>
</organism>
<evidence type="ECO:0000313" key="1">
    <source>
        <dbReference type="EMBL" id="CEJ61850.1"/>
    </source>
</evidence>
<proteinExistence type="predicted"/>
<dbReference type="OrthoDB" id="4337659at2759"/>
<dbReference type="SUPFAM" id="SSF56112">
    <property type="entry name" value="Protein kinase-like (PK-like)"/>
    <property type="match status" value="1"/>
</dbReference>
<name>A0A0F7U2E8_PENBI</name>
<dbReference type="EMBL" id="CDHK01000012">
    <property type="protein sequence ID" value="CEJ61850.1"/>
    <property type="molecule type" value="Genomic_DNA"/>
</dbReference>
<accession>A0A0F7U2E8</accession>
<dbReference type="InterPro" id="IPR011009">
    <property type="entry name" value="Kinase-like_dom_sf"/>
</dbReference>
<dbReference type="AlphaFoldDB" id="A0A0F7U2E8"/>
<keyword evidence="2" id="KW-1185">Reference proteome</keyword>
<dbReference type="Proteomes" id="UP000042958">
    <property type="component" value="Unassembled WGS sequence"/>
</dbReference>
<protein>
    <submittedName>
        <fullName evidence="1">Uncharacterized protein</fullName>
    </submittedName>
</protein>
<sequence length="163" mass="18047">MASKCMITASEIIAIVRPIIDGIHHLLQHGRALACLTPDTVFVTQSGNVKIGGVEKSCQITTSEMNPATWKAYALADIVTRLMAKNRSYEWNADMKTLPDDLRTMTIDSLLQVGHLKLVLLLLKLTAQKPAFENTPCPEELVLLVTLTTKTAYHQIDSYSVRP</sequence>
<dbReference type="STRING" id="104259.A0A0F7U2E8"/>
<gene>
    <name evidence="1" type="ORF">PMG11_10367</name>
</gene>
<reference evidence="2" key="1">
    <citation type="journal article" date="2015" name="Genome Announc.">
        <title>Draft genome sequence of the fungus Penicillium brasilianum MG11.</title>
        <authorList>
            <person name="Horn F."/>
            <person name="Linde J."/>
            <person name="Mattern D.J."/>
            <person name="Walther G."/>
            <person name="Guthke R."/>
            <person name="Brakhage A.A."/>
            <person name="Valiante V."/>
        </authorList>
    </citation>
    <scope>NUCLEOTIDE SEQUENCE [LARGE SCALE GENOMIC DNA]</scope>
    <source>
        <strain evidence="2">MG11</strain>
    </source>
</reference>